<dbReference type="GeneID" id="19972578"/>
<dbReference type="PANTHER" id="PTHR23423">
    <property type="entry name" value="ORGANIC SOLUTE TRANSPORTER-RELATED"/>
    <property type="match status" value="1"/>
</dbReference>
<dbReference type="Proteomes" id="UP000030752">
    <property type="component" value="Unassembled WGS sequence"/>
</dbReference>
<dbReference type="InParanoid" id="W2RZ65"/>
<evidence type="ECO:0000256" key="2">
    <source>
        <dbReference type="ARBA" id="ARBA00022692"/>
    </source>
</evidence>
<dbReference type="OrthoDB" id="5348404at2759"/>
<evidence type="ECO:0008006" key="9">
    <source>
        <dbReference type="Google" id="ProtNLM"/>
    </source>
</evidence>
<proteinExistence type="predicted"/>
<name>W2RZ65_CYPE1</name>
<accession>W2RZ65</accession>
<evidence type="ECO:0000256" key="5">
    <source>
        <dbReference type="SAM" id="MobiDB-lite"/>
    </source>
</evidence>
<dbReference type="EMBL" id="KB822720">
    <property type="protein sequence ID" value="ETN40959.1"/>
    <property type="molecule type" value="Genomic_DNA"/>
</dbReference>
<evidence type="ECO:0000256" key="3">
    <source>
        <dbReference type="ARBA" id="ARBA00022989"/>
    </source>
</evidence>
<feature type="transmembrane region" description="Helical" evidence="6">
    <location>
        <begin position="66"/>
        <end position="86"/>
    </location>
</feature>
<dbReference type="HOGENOM" id="CLU_012923_5_1_1"/>
<reference evidence="7 8" key="1">
    <citation type="submission" date="2013-03" db="EMBL/GenBank/DDBJ databases">
        <title>The Genome Sequence of Phialophora europaea CBS 101466.</title>
        <authorList>
            <consortium name="The Broad Institute Genomics Platform"/>
            <person name="Cuomo C."/>
            <person name="de Hoog S."/>
            <person name="Gorbushina A."/>
            <person name="Walker B."/>
            <person name="Young S.K."/>
            <person name="Zeng Q."/>
            <person name="Gargeya S."/>
            <person name="Fitzgerald M."/>
            <person name="Haas B."/>
            <person name="Abouelleil A."/>
            <person name="Allen A.W."/>
            <person name="Alvarado L."/>
            <person name="Arachchi H.M."/>
            <person name="Berlin A.M."/>
            <person name="Chapman S.B."/>
            <person name="Gainer-Dewar J."/>
            <person name="Goldberg J."/>
            <person name="Griggs A."/>
            <person name="Gujja S."/>
            <person name="Hansen M."/>
            <person name="Howarth C."/>
            <person name="Imamovic A."/>
            <person name="Ireland A."/>
            <person name="Larimer J."/>
            <person name="McCowan C."/>
            <person name="Murphy C."/>
            <person name="Pearson M."/>
            <person name="Poon T.W."/>
            <person name="Priest M."/>
            <person name="Roberts A."/>
            <person name="Saif S."/>
            <person name="Shea T."/>
            <person name="Sisk P."/>
            <person name="Sykes S."/>
            <person name="Wortman J."/>
            <person name="Nusbaum C."/>
            <person name="Birren B."/>
        </authorList>
    </citation>
    <scope>NUCLEOTIDE SEQUENCE [LARGE SCALE GENOMIC DNA]</scope>
    <source>
        <strain evidence="7 8">CBS 101466</strain>
    </source>
</reference>
<feature type="region of interest" description="Disordered" evidence="5">
    <location>
        <begin position="475"/>
        <end position="505"/>
    </location>
</feature>
<evidence type="ECO:0000313" key="8">
    <source>
        <dbReference type="Proteomes" id="UP000030752"/>
    </source>
</evidence>
<evidence type="ECO:0000256" key="4">
    <source>
        <dbReference type="ARBA" id="ARBA00023136"/>
    </source>
</evidence>
<dbReference type="Pfam" id="PF03619">
    <property type="entry name" value="Solute_trans_a"/>
    <property type="match status" value="1"/>
</dbReference>
<dbReference type="VEuPathDB" id="FungiDB:HMPREF1541_05239"/>
<dbReference type="InterPro" id="IPR005178">
    <property type="entry name" value="Ostalpha/TMEM184C"/>
</dbReference>
<feature type="transmembrane region" description="Helical" evidence="6">
    <location>
        <begin position="98"/>
        <end position="117"/>
    </location>
</feature>
<keyword evidence="4 6" id="KW-0472">Membrane</keyword>
<keyword evidence="2 6" id="KW-0812">Transmembrane</keyword>
<comment type="subcellular location">
    <subcellularLocation>
        <location evidence="1">Membrane</location>
        <topology evidence="1">Multi-pass membrane protein</topology>
    </subcellularLocation>
</comment>
<evidence type="ECO:0000256" key="6">
    <source>
        <dbReference type="SAM" id="Phobius"/>
    </source>
</evidence>
<keyword evidence="8" id="KW-1185">Reference proteome</keyword>
<dbReference type="eggNOG" id="KOG2641">
    <property type="taxonomic scope" value="Eukaryota"/>
</dbReference>
<protein>
    <recommendedName>
        <fullName evidence="9">DUF300-domain-containing protein</fullName>
    </recommendedName>
</protein>
<feature type="transmembrane region" description="Helical" evidence="6">
    <location>
        <begin position="31"/>
        <end position="54"/>
    </location>
</feature>
<evidence type="ECO:0000313" key="7">
    <source>
        <dbReference type="EMBL" id="ETN40959.1"/>
    </source>
</evidence>
<dbReference type="AlphaFoldDB" id="W2RZ65"/>
<dbReference type="STRING" id="1220924.W2RZ65"/>
<keyword evidence="3 6" id="KW-1133">Transmembrane helix</keyword>
<sequence length="505" mass="57698">MAWPQCNTTLEDERITEDPIWHGQTFHHLGLWLSIVFALLAVVASCFLIIMHAIHYSKPYEQRHIIRILFMVPVYAVVSFLSYLYYNHSVYFEVIRDCYEAFAIASFFSLMCAYTAPQLHHQKQYFRSISPKAWIWPVPWFQRCCGGDRGIWRTPRSGLTWFNVIWVAIFQYCFIRVAMTVTALITQIFDRYCIESLNPAFAHIWVMVIEATAVTIAMYCLIQFYYQIKEDIAEHKPLLKVLAIKLVIFLSFWQTILISFLTSSGAIKPSNTIQTPDIKIGIPCMLLCIEMALFAIFHFWSFSYRPYKLAPKHMISGAVPGEAPGNYQGGFFGIKAFIDSMNPFDIVKAIGRAARWLFQGRKHRHQDASYDIALGRKPFQEPFAAPPADFSYNASAGPARPPYQNVAEDMETLLPNQQGLEMSRYELSAYQAGTRDASEEADLGTSIPRQQSAYQPYHAHSAMSQQEIGVARPYEPPAYGIAAPHQQHTRYPPAAGQAPEKDNMF</sequence>
<feature type="transmembrane region" description="Helical" evidence="6">
    <location>
        <begin position="238"/>
        <end position="260"/>
    </location>
</feature>
<feature type="transmembrane region" description="Helical" evidence="6">
    <location>
        <begin position="159"/>
        <end position="189"/>
    </location>
</feature>
<organism evidence="7 8">
    <name type="scientific">Cyphellophora europaea (strain CBS 101466)</name>
    <name type="common">Phialophora europaea</name>
    <dbReference type="NCBI Taxonomy" id="1220924"/>
    <lineage>
        <taxon>Eukaryota</taxon>
        <taxon>Fungi</taxon>
        <taxon>Dikarya</taxon>
        <taxon>Ascomycota</taxon>
        <taxon>Pezizomycotina</taxon>
        <taxon>Eurotiomycetes</taxon>
        <taxon>Chaetothyriomycetidae</taxon>
        <taxon>Chaetothyriales</taxon>
        <taxon>Cyphellophoraceae</taxon>
        <taxon>Cyphellophora</taxon>
    </lineage>
</organism>
<feature type="transmembrane region" description="Helical" evidence="6">
    <location>
        <begin position="201"/>
        <end position="226"/>
    </location>
</feature>
<evidence type="ECO:0000256" key="1">
    <source>
        <dbReference type="ARBA" id="ARBA00004141"/>
    </source>
</evidence>
<dbReference type="SMART" id="SM01417">
    <property type="entry name" value="Solute_trans_a"/>
    <property type="match status" value="1"/>
</dbReference>
<feature type="transmembrane region" description="Helical" evidence="6">
    <location>
        <begin position="280"/>
        <end position="302"/>
    </location>
</feature>
<dbReference type="RefSeq" id="XP_008717802.1">
    <property type="nucleotide sequence ID" value="XM_008719580.1"/>
</dbReference>
<dbReference type="GO" id="GO:0016020">
    <property type="term" value="C:membrane"/>
    <property type="evidence" value="ECO:0007669"/>
    <property type="project" value="UniProtKB-SubCell"/>
</dbReference>
<gene>
    <name evidence="7" type="ORF">HMPREF1541_05239</name>
</gene>